<evidence type="ECO:0000259" key="22">
    <source>
        <dbReference type="Pfam" id="PF22937"/>
    </source>
</evidence>
<keyword evidence="12 20" id="KW-0472">Membrane</keyword>
<evidence type="ECO:0000256" key="1">
    <source>
        <dbReference type="ARBA" id="ARBA00001933"/>
    </source>
</evidence>
<accession>A0AAV7IUX3</accession>
<dbReference type="InterPro" id="IPR050477">
    <property type="entry name" value="GrpII_AminoAcid_Decarb"/>
</dbReference>
<dbReference type="InterPro" id="IPR006990">
    <property type="entry name" value="Tweety"/>
</dbReference>
<dbReference type="Pfam" id="PF04906">
    <property type="entry name" value="Tweety"/>
    <property type="match status" value="1"/>
</dbReference>
<dbReference type="GO" id="GO:0030170">
    <property type="term" value="F:pyridoxal phosphate binding"/>
    <property type="evidence" value="ECO:0007669"/>
    <property type="project" value="InterPro"/>
</dbReference>
<protein>
    <recommendedName>
        <fullName evidence="18">Pyridoxal-dependent decarboxylase domain-containing protein 1</fullName>
    </recommendedName>
</protein>
<dbReference type="InterPro" id="IPR055103">
    <property type="entry name" value="PDXDC1-like_2nd"/>
</dbReference>
<evidence type="ECO:0000256" key="18">
    <source>
        <dbReference type="ARBA" id="ARBA00047190"/>
    </source>
</evidence>
<dbReference type="Gene3D" id="3.40.640.10">
    <property type="entry name" value="Type I PLP-dependent aspartate aminotransferase-like (Major domain)"/>
    <property type="match status" value="1"/>
</dbReference>
<comment type="cofactor">
    <cofactor evidence="1">
        <name>pyridoxal 5'-phosphate</name>
        <dbReference type="ChEBI" id="CHEBI:597326"/>
    </cofactor>
</comment>
<evidence type="ECO:0000259" key="21">
    <source>
        <dbReference type="Pfam" id="PF22930"/>
    </source>
</evidence>
<keyword evidence="8" id="KW-0210">Decarboxylase</keyword>
<feature type="domain" description="PDXDC1/PDXD2 second" evidence="21">
    <location>
        <begin position="460"/>
        <end position="539"/>
    </location>
</feature>
<keyword evidence="13" id="KW-0869">Chloride channel</keyword>
<dbReference type="InterPro" id="IPR015421">
    <property type="entry name" value="PyrdxlP-dep_Trfase_major"/>
</dbReference>
<evidence type="ECO:0000256" key="2">
    <source>
        <dbReference type="ARBA" id="ARBA00004651"/>
    </source>
</evidence>
<dbReference type="GO" id="GO:0005254">
    <property type="term" value="F:chloride channel activity"/>
    <property type="evidence" value="ECO:0007669"/>
    <property type="project" value="UniProtKB-KW"/>
</dbReference>
<keyword evidence="14" id="KW-0325">Glycoprotein</keyword>
<feature type="compositionally biased region" description="Low complexity" evidence="19">
    <location>
        <begin position="757"/>
        <end position="770"/>
    </location>
</feature>
<evidence type="ECO:0000256" key="17">
    <source>
        <dbReference type="ARBA" id="ARBA00023303"/>
    </source>
</evidence>
<evidence type="ECO:0000256" key="20">
    <source>
        <dbReference type="SAM" id="Phobius"/>
    </source>
</evidence>
<evidence type="ECO:0000256" key="7">
    <source>
        <dbReference type="ARBA" id="ARBA00022692"/>
    </source>
</evidence>
<evidence type="ECO:0000256" key="14">
    <source>
        <dbReference type="ARBA" id="ARBA00023180"/>
    </source>
</evidence>
<dbReference type="Pfam" id="PF22937">
    <property type="entry name" value="PDXDC1-like_cen2"/>
    <property type="match status" value="1"/>
</dbReference>
<name>A0AAV7IUX3_COTGL</name>
<dbReference type="InterPro" id="IPR002129">
    <property type="entry name" value="PyrdxlP-dep_de-COase"/>
</dbReference>
<keyword evidence="10 20" id="KW-1133">Transmembrane helix</keyword>
<evidence type="ECO:0000256" key="6">
    <source>
        <dbReference type="ARBA" id="ARBA00022475"/>
    </source>
</evidence>
<dbReference type="Gene3D" id="3.90.1150.170">
    <property type="match status" value="1"/>
</dbReference>
<evidence type="ECO:0000256" key="12">
    <source>
        <dbReference type="ARBA" id="ARBA00023136"/>
    </source>
</evidence>
<evidence type="ECO:0000256" key="16">
    <source>
        <dbReference type="ARBA" id="ARBA00023239"/>
    </source>
</evidence>
<evidence type="ECO:0000313" key="24">
    <source>
        <dbReference type="Proteomes" id="UP000826195"/>
    </source>
</evidence>
<keyword evidence="17" id="KW-0407">Ion channel</keyword>
<dbReference type="PANTHER" id="PTHR42735">
    <property type="match status" value="1"/>
</dbReference>
<comment type="subcellular location">
    <subcellularLocation>
        <location evidence="2">Cell membrane</location>
        <topology evidence="2">Multi-pass membrane protein</topology>
    </subcellularLocation>
</comment>
<proteinExistence type="inferred from homology"/>
<evidence type="ECO:0000313" key="23">
    <source>
        <dbReference type="EMBL" id="KAH0560537.1"/>
    </source>
</evidence>
<dbReference type="GO" id="GO:0019752">
    <property type="term" value="P:carboxylic acid metabolic process"/>
    <property type="evidence" value="ECO:0007669"/>
    <property type="project" value="InterPro"/>
</dbReference>
<evidence type="ECO:0000256" key="15">
    <source>
        <dbReference type="ARBA" id="ARBA00023214"/>
    </source>
</evidence>
<dbReference type="GO" id="GO:0016831">
    <property type="term" value="F:carboxy-lyase activity"/>
    <property type="evidence" value="ECO:0007669"/>
    <property type="project" value="UniProtKB-KW"/>
</dbReference>
<feature type="transmembrane region" description="Helical" evidence="20">
    <location>
        <begin position="939"/>
        <end position="964"/>
    </location>
</feature>
<gene>
    <name evidence="23" type="ORF">KQX54_005588</name>
</gene>
<dbReference type="Pfam" id="PF00282">
    <property type="entry name" value="Pyridoxal_deC"/>
    <property type="match status" value="1"/>
</dbReference>
<evidence type="ECO:0000256" key="3">
    <source>
        <dbReference type="ARBA" id="ARBA00009533"/>
    </source>
</evidence>
<keyword evidence="5" id="KW-0813">Transport</keyword>
<dbReference type="PANTHER" id="PTHR42735:SF1">
    <property type="entry name" value="PYRIDOXAL-DEPENDENT DECARBOXYLASE DOMAIN-CONTAINING PROTEIN 1-RELATED"/>
    <property type="match status" value="1"/>
</dbReference>
<keyword evidence="15" id="KW-0868">Chloride</keyword>
<dbReference type="InterPro" id="IPR055102">
    <property type="entry name" value="PDXDC1-like_3rd"/>
</dbReference>
<keyword evidence="6" id="KW-1003">Cell membrane</keyword>
<evidence type="ECO:0000256" key="19">
    <source>
        <dbReference type="SAM" id="MobiDB-lite"/>
    </source>
</evidence>
<evidence type="ECO:0000256" key="8">
    <source>
        <dbReference type="ARBA" id="ARBA00022793"/>
    </source>
</evidence>
<evidence type="ECO:0000256" key="5">
    <source>
        <dbReference type="ARBA" id="ARBA00022448"/>
    </source>
</evidence>
<dbReference type="Pfam" id="PF22930">
    <property type="entry name" value="PDXDC1-like_cen"/>
    <property type="match status" value="1"/>
</dbReference>
<reference evidence="23 24" key="1">
    <citation type="journal article" date="2021" name="J. Hered.">
        <title>A chromosome-level genome assembly of the parasitoid wasp, Cotesia glomerata (Hymenoptera: Braconidae).</title>
        <authorList>
            <person name="Pinto B.J."/>
            <person name="Weis J.J."/>
            <person name="Gamble T."/>
            <person name="Ode P.J."/>
            <person name="Paul R."/>
            <person name="Zaspel J.M."/>
        </authorList>
    </citation>
    <scope>NUCLEOTIDE SEQUENCE [LARGE SCALE GENOMIC DNA]</scope>
    <source>
        <strain evidence="23">CgM1</strain>
    </source>
</reference>
<keyword evidence="9" id="KW-0663">Pyridoxal phosphate</keyword>
<dbReference type="AlphaFoldDB" id="A0AAV7IUX3"/>
<keyword evidence="7 20" id="KW-0812">Transmembrane</keyword>
<evidence type="ECO:0000256" key="10">
    <source>
        <dbReference type="ARBA" id="ARBA00022989"/>
    </source>
</evidence>
<dbReference type="GO" id="GO:0005886">
    <property type="term" value="C:plasma membrane"/>
    <property type="evidence" value="ECO:0007669"/>
    <property type="project" value="UniProtKB-SubCell"/>
</dbReference>
<feature type="compositionally biased region" description="Polar residues" evidence="19">
    <location>
        <begin position="730"/>
        <end position="740"/>
    </location>
</feature>
<evidence type="ECO:0000256" key="4">
    <source>
        <dbReference type="ARBA" id="ARBA00009849"/>
    </source>
</evidence>
<feature type="domain" description="PDXDC1-like third" evidence="22">
    <location>
        <begin position="545"/>
        <end position="648"/>
    </location>
</feature>
<feature type="region of interest" description="Disordered" evidence="19">
    <location>
        <begin position="730"/>
        <end position="770"/>
    </location>
</feature>
<comment type="similarity">
    <text evidence="3">Belongs to the group II decarboxylase family.</text>
</comment>
<sequence>MADTSSNDILTMEKIENNVEVAGAGEALVSNSNDVADLEFQATQAIYRLEEAADNPASAGNSAWNNPSGFLIHPNTPESVLSLMQDLVIHEDIPQDDELEPQSNQLTALPTLTEAARVALVAHSVSAYAVALPRTHAQRLAARLAADTTRWLSHIFHFVDCASSFHEDHLEGLVRVTRLALHKKYPKYLEEGFSALASSPPLIYSSIAALLGVVKHLCRQLSLPLNCIRPIPQNTMFGSRQTMDISALERRLVEDTSINGVTPLLVLAEVGTVITGHCDNVSRLREICDKYNVWLHLRGHSLAALALNTAPKDLPSKIADSITLPLGAWLGIPSLPVVTLYRLTDSKGDKPTQRDTTLSLVSGLMAESLSRRLPTLPLWAALQVLGRDGIQTRIKQCFQIIEQLYNKIKKFPNIKFLSQIPGGENCSHTINELANNPINGPKLFEVVASALVFQYVPAVKENQTSERVLSNSDKFNCWLGQILQRDIESVPIELCELEQYGIAIRICCLESPDPPPTSEDIDNVEACLEQQIEILNATVEHKENFLRLVKQNNSLRFVDLPGWAGLGGVRYEPPTWVQIKTDETKAELNRLNNQLVEALRSTDAAFSLGEGDDGLSCVRFGMVTQDTDLAKLISLVLQVGREVEANSKLLDTISEVVKRGIETAQTDLERENAEKLWQEGILRHVPVVGTFVNWWSPPPKESGVRGRSLNLQAGVVESTENIYKYHMQLQPNTTTSNGSGARTPPQPLVQTPVGAGSQSHSRSSSHSSLQSNKCISAVANSNVLQSQVKEELNDPRSFSVFGLFAVIVSWLMASLYLATSVALGDLCVSPDSYLMKNSPSVMVSEVLNYYMRCESTQNHPFTQRLREGQMAAGFMLSSLNAVEKIAYELYDKPTLQPKLQSLKDTVIDINGSMSRLTALLDCKPLHKEYIRAAQGLCHLGLYGLTFMLLASLAAGLFFTILVWVDSHTWIYIRKR</sequence>
<dbReference type="Proteomes" id="UP000826195">
    <property type="component" value="Unassembled WGS sequence"/>
</dbReference>
<organism evidence="23 24">
    <name type="scientific">Cotesia glomerata</name>
    <name type="common">Lepidopteran parasitic wasp</name>
    <name type="synonym">Apanteles glomeratus</name>
    <dbReference type="NCBI Taxonomy" id="32391"/>
    <lineage>
        <taxon>Eukaryota</taxon>
        <taxon>Metazoa</taxon>
        <taxon>Ecdysozoa</taxon>
        <taxon>Arthropoda</taxon>
        <taxon>Hexapoda</taxon>
        <taxon>Insecta</taxon>
        <taxon>Pterygota</taxon>
        <taxon>Neoptera</taxon>
        <taxon>Endopterygota</taxon>
        <taxon>Hymenoptera</taxon>
        <taxon>Apocrita</taxon>
        <taxon>Ichneumonoidea</taxon>
        <taxon>Braconidae</taxon>
        <taxon>Microgastrinae</taxon>
        <taxon>Cotesia</taxon>
    </lineage>
</organism>
<evidence type="ECO:0000256" key="13">
    <source>
        <dbReference type="ARBA" id="ARBA00023173"/>
    </source>
</evidence>
<keyword evidence="11" id="KW-0406">Ion transport</keyword>
<dbReference type="InterPro" id="IPR015424">
    <property type="entry name" value="PyrdxlP-dep_Trfase"/>
</dbReference>
<dbReference type="EMBL" id="JAHXZJ010000374">
    <property type="protein sequence ID" value="KAH0560537.1"/>
    <property type="molecule type" value="Genomic_DNA"/>
</dbReference>
<comment type="similarity">
    <text evidence="4">Belongs to the tweety family.</text>
</comment>
<keyword evidence="16" id="KW-0456">Lyase</keyword>
<comment type="caution">
    <text evidence="23">The sequence shown here is derived from an EMBL/GenBank/DDBJ whole genome shotgun (WGS) entry which is preliminary data.</text>
</comment>
<dbReference type="GO" id="GO:0034707">
    <property type="term" value="C:chloride channel complex"/>
    <property type="evidence" value="ECO:0007669"/>
    <property type="project" value="UniProtKB-KW"/>
</dbReference>
<dbReference type="SUPFAM" id="SSF53383">
    <property type="entry name" value="PLP-dependent transferases"/>
    <property type="match status" value="1"/>
</dbReference>
<evidence type="ECO:0000256" key="9">
    <source>
        <dbReference type="ARBA" id="ARBA00022898"/>
    </source>
</evidence>
<evidence type="ECO:0000256" key="11">
    <source>
        <dbReference type="ARBA" id="ARBA00023065"/>
    </source>
</evidence>
<keyword evidence="24" id="KW-1185">Reference proteome</keyword>